<keyword evidence="2" id="KW-1185">Reference proteome</keyword>
<dbReference type="AlphaFoldDB" id="A0AA39ME98"/>
<protein>
    <recommendedName>
        <fullName evidence="3">Heterokaryon incompatibility domain-containing protein</fullName>
    </recommendedName>
</protein>
<accession>A0AA39ME98</accession>
<sequence>MSDDYQAPVPVISSHLADTPCAAFDVSDLLDILNDKLRTSYSLDTPSLSSLLKDCINKNYNFGMAYGLLRHIWYTNNWSTVQDKLHKWEEEDQEMRQKALVGKQIINPHLPPRRVWDLYSNRVVPWWSIGISPISHAWMEEKDCVNMWTPINGYDWPVSIPKDTNLNLICIEMLNLGAEYAWLDVLYLKQVYGRGEDLRTEEWKLDVPTIGAVYRCSIPVVCYLSGLGLPLSLKEGDLDSDQCWFRHAWTLQKVDTSDGPLHEPIDEDGNYETELLTRFHKHLKSMDYIFYGNMVSTNPVDKVAGLTFSLRSKRIPAYDETQGWLFYQYPEPGNAGAKWRPSWDQVMTQSDSLLIDNTGSNIKSALKQGWFRG</sequence>
<name>A0AA39ME98_9AGAR</name>
<dbReference type="Proteomes" id="UP001175226">
    <property type="component" value="Unassembled WGS sequence"/>
</dbReference>
<proteinExistence type="predicted"/>
<reference evidence="1" key="1">
    <citation type="submission" date="2023-06" db="EMBL/GenBank/DDBJ databases">
        <authorList>
            <consortium name="Lawrence Berkeley National Laboratory"/>
            <person name="Ahrendt S."/>
            <person name="Sahu N."/>
            <person name="Indic B."/>
            <person name="Wong-Bajracharya J."/>
            <person name="Merenyi Z."/>
            <person name="Ke H.-M."/>
            <person name="Monk M."/>
            <person name="Kocsube S."/>
            <person name="Drula E."/>
            <person name="Lipzen A."/>
            <person name="Balint B."/>
            <person name="Henrissat B."/>
            <person name="Andreopoulos B."/>
            <person name="Martin F.M."/>
            <person name="Harder C.B."/>
            <person name="Rigling D."/>
            <person name="Ford K.L."/>
            <person name="Foster G.D."/>
            <person name="Pangilinan J."/>
            <person name="Papanicolaou A."/>
            <person name="Barry K."/>
            <person name="LaButti K."/>
            <person name="Viragh M."/>
            <person name="Koriabine M."/>
            <person name="Yan M."/>
            <person name="Riley R."/>
            <person name="Champramary S."/>
            <person name="Plett K.L."/>
            <person name="Tsai I.J."/>
            <person name="Slot J."/>
            <person name="Sipos G."/>
            <person name="Plett J."/>
            <person name="Nagy L.G."/>
            <person name="Grigoriev I.V."/>
        </authorList>
    </citation>
    <scope>NUCLEOTIDE SEQUENCE</scope>
    <source>
        <strain evidence="1">FPL87.14</strain>
    </source>
</reference>
<dbReference type="EMBL" id="JAUEPT010000155">
    <property type="protein sequence ID" value="KAK0430325.1"/>
    <property type="molecule type" value="Genomic_DNA"/>
</dbReference>
<organism evidence="1 2">
    <name type="scientific">Armillaria borealis</name>
    <dbReference type="NCBI Taxonomy" id="47425"/>
    <lineage>
        <taxon>Eukaryota</taxon>
        <taxon>Fungi</taxon>
        <taxon>Dikarya</taxon>
        <taxon>Basidiomycota</taxon>
        <taxon>Agaricomycotina</taxon>
        <taxon>Agaricomycetes</taxon>
        <taxon>Agaricomycetidae</taxon>
        <taxon>Agaricales</taxon>
        <taxon>Marasmiineae</taxon>
        <taxon>Physalacriaceae</taxon>
        <taxon>Armillaria</taxon>
    </lineage>
</organism>
<gene>
    <name evidence="1" type="ORF">EV421DRAFT_1935649</name>
</gene>
<evidence type="ECO:0008006" key="3">
    <source>
        <dbReference type="Google" id="ProtNLM"/>
    </source>
</evidence>
<comment type="caution">
    <text evidence="1">The sequence shown here is derived from an EMBL/GenBank/DDBJ whole genome shotgun (WGS) entry which is preliminary data.</text>
</comment>
<evidence type="ECO:0000313" key="1">
    <source>
        <dbReference type="EMBL" id="KAK0430325.1"/>
    </source>
</evidence>
<evidence type="ECO:0000313" key="2">
    <source>
        <dbReference type="Proteomes" id="UP001175226"/>
    </source>
</evidence>